<dbReference type="InterPro" id="IPR023996">
    <property type="entry name" value="TonB-dep_OMP_SusC/RagA"/>
</dbReference>
<evidence type="ECO:0000256" key="4">
    <source>
        <dbReference type="ARBA" id="ARBA00022692"/>
    </source>
</evidence>
<gene>
    <name evidence="10" type="ordered locus">Palpr_2338</name>
</gene>
<evidence type="ECO:0000256" key="5">
    <source>
        <dbReference type="ARBA" id="ARBA00023136"/>
    </source>
</evidence>
<dbReference type="SUPFAM" id="SSF49464">
    <property type="entry name" value="Carboxypeptidase regulatory domain-like"/>
    <property type="match status" value="1"/>
</dbReference>
<keyword evidence="6 7" id="KW-0998">Cell outer membrane</keyword>
<feature type="signal peptide" evidence="8">
    <location>
        <begin position="1"/>
        <end position="21"/>
    </location>
</feature>
<dbReference type="Gene3D" id="2.170.130.10">
    <property type="entry name" value="TonB-dependent receptor, plug domain"/>
    <property type="match status" value="1"/>
</dbReference>
<evidence type="ECO:0000256" key="3">
    <source>
        <dbReference type="ARBA" id="ARBA00022452"/>
    </source>
</evidence>
<dbReference type="SUPFAM" id="SSF56935">
    <property type="entry name" value="Porins"/>
    <property type="match status" value="1"/>
</dbReference>
<dbReference type="InterPro" id="IPR012910">
    <property type="entry name" value="Plug_dom"/>
</dbReference>
<evidence type="ECO:0000259" key="9">
    <source>
        <dbReference type="Pfam" id="PF07715"/>
    </source>
</evidence>
<protein>
    <submittedName>
        <fullName evidence="10">TonB-dependent receptor plug</fullName>
    </submittedName>
</protein>
<dbReference type="InterPro" id="IPR008969">
    <property type="entry name" value="CarboxyPept-like_regulatory"/>
</dbReference>
<dbReference type="EMBL" id="CP002345">
    <property type="protein sequence ID" value="ADQ80472.1"/>
    <property type="molecule type" value="Genomic_DNA"/>
</dbReference>
<evidence type="ECO:0000256" key="8">
    <source>
        <dbReference type="SAM" id="SignalP"/>
    </source>
</evidence>
<dbReference type="PROSITE" id="PS52016">
    <property type="entry name" value="TONB_DEPENDENT_REC_3"/>
    <property type="match status" value="1"/>
</dbReference>
<dbReference type="Gene3D" id="2.40.170.20">
    <property type="entry name" value="TonB-dependent receptor, beta-barrel domain"/>
    <property type="match status" value="1"/>
</dbReference>
<comment type="subcellular location">
    <subcellularLocation>
        <location evidence="1 7">Cell outer membrane</location>
        <topology evidence="1 7">Multi-pass membrane protein</topology>
    </subcellularLocation>
</comment>
<evidence type="ECO:0000256" key="6">
    <source>
        <dbReference type="ARBA" id="ARBA00023237"/>
    </source>
</evidence>
<dbReference type="Gene3D" id="2.60.40.1120">
    <property type="entry name" value="Carboxypeptidase-like, regulatory domain"/>
    <property type="match status" value="1"/>
</dbReference>
<proteinExistence type="inferred from homology"/>
<dbReference type="STRING" id="694427.Palpr_2338"/>
<feature type="domain" description="TonB-dependent receptor plug" evidence="9">
    <location>
        <begin position="114"/>
        <end position="221"/>
    </location>
</feature>
<dbReference type="NCBIfam" id="TIGR04056">
    <property type="entry name" value="OMP_RagA_SusC"/>
    <property type="match status" value="1"/>
</dbReference>
<keyword evidence="4 7" id="KW-0812">Transmembrane</keyword>
<keyword evidence="5 7" id="KW-0472">Membrane</keyword>
<dbReference type="InterPro" id="IPR037066">
    <property type="entry name" value="Plug_dom_sf"/>
</dbReference>
<dbReference type="OrthoDB" id="9768177at2"/>
<evidence type="ECO:0000256" key="1">
    <source>
        <dbReference type="ARBA" id="ARBA00004571"/>
    </source>
</evidence>
<dbReference type="eggNOG" id="COG4206">
    <property type="taxonomic scope" value="Bacteria"/>
</dbReference>
<keyword evidence="2 7" id="KW-0813">Transport</keyword>
<keyword evidence="10" id="KW-0675">Receptor</keyword>
<dbReference type="AlphaFoldDB" id="E4T6X8"/>
<keyword evidence="3 7" id="KW-1134">Transmembrane beta strand</keyword>
<dbReference type="InterPro" id="IPR039426">
    <property type="entry name" value="TonB-dep_rcpt-like"/>
</dbReference>
<evidence type="ECO:0000313" key="10">
    <source>
        <dbReference type="EMBL" id="ADQ80472.1"/>
    </source>
</evidence>
<evidence type="ECO:0000313" key="11">
    <source>
        <dbReference type="Proteomes" id="UP000008718"/>
    </source>
</evidence>
<dbReference type="InterPro" id="IPR036942">
    <property type="entry name" value="Beta-barrel_TonB_sf"/>
</dbReference>
<dbReference type="Pfam" id="PF07715">
    <property type="entry name" value="Plug"/>
    <property type="match status" value="1"/>
</dbReference>
<reference key="1">
    <citation type="submission" date="2010-11" db="EMBL/GenBank/DDBJ databases">
        <title>The complete genome of Paludibacter propionicigenes DSM 17365.</title>
        <authorList>
            <consortium name="US DOE Joint Genome Institute (JGI-PGF)"/>
            <person name="Lucas S."/>
            <person name="Copeland A."/>
            <person name="Lapidus A."/>
            <person name="Bruce D."/>
            <person name="Goodwin L."/>
            <person name="Pitluck S."/>
            <person name="Kyrpides N."/>
            <person name="Mavromatis K."/>
            <person name="Ivanova N."/>
            <person name="Munk A.C."/>
            <person name="Brettin T."/>
            <person name="Detter J.C."/>
            <person name="Han C."/>
            <person name="Tapia R."/>
            <person name="Land M."/>
            <person name="Hauser L."/>
            <person name="Markowitz V."/>
            <person name="Cheng J.-F."/>
            <person name="Hugenholtz P."/>
            <person name="Woyke T."/>
            <person name="Wu D."/>
            <person name="Gronow S."/>
            <person name="Wellnitz S."/>
            <person name="Brambilla E."/>
            <person name="Klenk H.-P."/>
            <person name="Eisen J.A."/>
        </authorList>
    </citation>
    <scope>NUCLEOTIDE SEQUENCE</scope>
    <source>
        <strain>WB4</strain>
    </source>
</reference>
<dbReference type="Proteomes" id="UP000008718">
    <property type="component" value="Chromosome"/>
</dbReference>
<dbReference type="GO" id="GO:0009279">
    <property type="term" value="C:cell outer membrane"/>
    <property type="evidence" value="ECO:0007669"/>
    <property type="project" value="UniProtKB-SubCell"/>
</dbReference>
<comment type="similarity">
    <text evidence="7">Belongs to the TonB-dependent receptor family.</text>
</comment>
<accession>E4T6X8</accession>
<keyword evidence="8" id="KW-0732">Signal</keyword>
<reference evidence="10 11" key="2">
    <citation type="journal article" date="2011" name="Stand. Genomic Sci.">
        <title>Complete genome sequence of Paludibacter propionicigenes type strain (WB4).</title>
        <authorList>
            <person name="Gronow S."/>
            <person name="Munk C."/>
            <person name="Lapidus A."/>
            <person name="Nolan M."/>
            <person name="Lucas S."/>
            <person name="Hammon N."/>
            <person name="Deshpande S."/>
            <person name="Cheng J.F."/>
            <person name="Tapia R."/>
            <person name="Han C."/>
            <person name="Goodwin L."/>
            <person name="Pitluck S."/>
            <person name="Liolios K."/>
            <person name="Ivanova N."/>
            <person name="Mavromatis K."/>
            <person name="Mikhailova N."/>
            <person name="Pati A."/>
            <person name="Chen A."/>
            <person name="Palaniappan K."/>
            <person name="Land M."/>
            <person name="Hauser L."/>
            <person name="Chang Y.J."/>
            <person name="Jeffries C.D."/>
            <person name="Brambilla E."/>
            <person name="Rohde M."/>
            <person name="Goker M."/>
            <person name="Detter J.C."/>
            <person name="Woyke T."/>
            <person name="Bristow J."/>
            <person name="Eisen J.A."/>
            <person name="Markowitz V."/>
            <person name="Hugenholtz P."/>
            <person name="Kyrpides N.C."/>
            <person name="Klenk H.P."/>
        </authorList>
    </citation>
    <scope>NUCLEOTIDE SEQUENCE [LARGE SCALE GENOMIC DNA]</scope>
    <source>
        <strain evidence="11">DSM 17365 / JCM 13257 / WB4</strain>
    </source>
</reference>
<sequence length="1051" mass="115885">MRKLTFLLTCLFLVGVGLVNAQSKSISGKVLSADDGQPIIGANIKVKGTTVGTITNVDGEFKISLQGDAKILIVSYVGMTKTEVQAVNGMTVILHPDSKIIDEVLVVAYGTAKKSSFTGSASVVSAAKIADRSMSNVTAALEGSTAGVSVSGNSGQPGSGINVRVRGFGSVNASNTPLYIVDGVPYEGAISNISSDDIESMTILKDAASTALYGAKAANGIVVLTTKKGKKDKARVQFKATTGVVSRGLPEQRTVGVDDYMKLSWETLRNSKIYPTTGVAMTATAAGQYASDNLISGALYMNPYTVGNTEIFSTDGVLNSAAKLKYGNDCNWFDAIERTGIRQDYGMNISGGNDKTQYFFSVGYLNEKGYVINSDFERFNARANVESNVTSYLRTGVSINGSRSNSKFARTSSDDNSAYVNPFNFARSMAPIYPIYLHDPTSGDYILDAFGQKQYDYTSSRATNAGRHVIAETEWNNNSYVRQAIGVRAFAELSFLKDFKLTLNGAGDFSDYKESVYENTLVGDGAPSGRGQRDFSDSKTWNLNQVLAYEKSFGLHSFAVKAIHESYKYTYQDLYAMRQGLIADGNFELYNFTTTNDVYSYTSEKRTESYLGNFEYNFNNKYYLSANVNRSASSKFAKENRWGTFWGVGASWRIDQEKFMNQFGFVNSLKLRSSYGQNGNESLLTSSGSEDYFPYQGLYNIQNNGTEAGFWLSSLENKDLSWEKNAQFDVAIEYGLFNRLRGSFEFYNRQSTNLLFSVPLPVSGGVSSIWSNIGTMYNRGFEVMVSVDPVKTKDLVWTIDLTASTNKNEITKMPKNIDGTSKEIISGTKKLSEGHSMYDFWLRQWYGVNQADGSALYYAQDKVTTTNRVVIGVDTLTTNVNNARYGYSGSSLPKVQGAFTNTLKYKHFDLSFMFTYSLGGKIYDTNYQSLMVSSAYGPKHTDILNRWQNVGDITNVPRMDAGQATNFNANSDRFLISRDYLMFKNLTFGYSFPANWMRTIEATDGRIFVSAENLFILSKRKGMNVSESFAGTTSNVYNPSKIVSLGINITF</sequence>
<name>E4T6X8_PALPW</name>
<feature type="chain" id="PRO_5003189222" evidence="8">
    <location>
        <begin position="22"/>
        <end position="1051"/>
    </location>
</feature>
<keyword evidence="11" id="KW-1185">Reference proteome</keyword>
<dbReference type="Pfam" id="PF13715">
    <property type="entry name" value="CarbopepD_reg_2"/>
    <property type="match status" value="1"/>
</dbReference>
<dbReference type="NCBIfam" id="TIGR04057">
    <property type="entry name" value="SusC_RagA_signa"/>
    <property type="match status" value="1"/>
</dbReference>
<dbReference type="RefSeq" id="WP_013445841.1">
    <property type="nucleotide sequence ID" value="NC_014734.1"/>
</dbReference>
<dbReference type="HOGENOM" id="CLU_004317_0_1_10"/>
<evidence type="ECO:0000256" key="7">
    <source>
        <dbReference type="PROSITE-ProRule" id="PRU01360"/>
    </source>
</evidence>
<organism evidence="10 11">
    <name type="scientific">Paludibacter propionicigenes (strain DSM 17365 / JCM 13257 / WB4)</name>
    <dbReference type="NCBI Taxonomy" id="694427"/>
    <lineage>
        <taxon>Bacteria</taxon>
        <taxon>Pseudomonadati</taxon>
        <taxon>Bacteroidota</taxon>
        <taxon>Bacteroidia</taxon>
        <taxon>Bacteroidales</taxon>
        <taxon>Paludibacteraceae</taxon>
        <taxon>Paludibacter</taxon>
    </lineage>
</organism>
<dbReference type="InterPro" id="IPR023997">
    <property type="entry name" value="TonB-dep_OMP_SusC/RagA_CS"/>
</dbReference>
<evidence type="ECO:0000256" key="2">
    <source>
        <dbReference type="ARBA" id="ARBA00022448"/>
    </source>
</evidence>
<dbReference type="eggNOG" id="COG1629">
    <property type="taxonomic scope" value="Bacteria"/>
</dbReference>
<dbReference type="KEGG" id="ppn:Palpr_2338"/>